<reference evidence="4" key="1">
    <citation type="submission" date="2021-01" db="EMBL/GenBank/DDBJ databases">
        <authorList>
            <person name="Bezrukov I."/>
        </authorList>
    </citation>
    <scope>NUCLEOTIDE SEQUENCE</scope>
</reference>
<dbReference type="AlphaFoldDB" id="A0A8S2A9Q5"/>
<feature type="coiled-coil region" evidence="1">
    <location>
        <begin position="243"/>
        <end position="270"/>
    </location>
</feature>
<accession>A0A8S2A9Q5</accession>
<feature type="coiled-coil region" evidence="1">
    <location>
        <begin position="356"/>
        <end position="383"/>
    </location>
</feature>
<feature type="transmembrane region" description="Helical" evidence="2">
    <location>
        <begin position="33"/>
        <end position="53"/>
    </location>
</feature>
<keyword evidence="5" id="KW-1185">Reference proteome</keyword>
<keyword evidence="2" id="KW-1133">Transmembrane helix</keyword>
<organism evidence="4 5">
    <name type="scientific">Arabidopsis arenosa</name>
    <name type="common">Sand rock-cress</name>
    <name type="synonym">Cardaminopsis arenosa</name>
    <dbReference type="NCBI Taxonomy" id="38785"/>
    <lineage>
        <taxon>Eukaryota</taxon>
        <taxon>Viridiplantae</taxon>
        <taxon>Streptophyta</taxon>
        <taxon>Embryophyta</taxon>
        <taxon>Tracheophyta</taxon>
        <taxon>Spermatophyta</taxon>
        <taxon>Magnoliopsida</taxon>
        <taxon>eudicotyledons</taxon>
        <taxon>Gunneridae</taxon>
        <taxon>Pentapetalae</taxon>
        <taxon>rosids</taxon>
        <taxon>malvids</taxon>
        <taxon>Brassicales</taxon>
        <taxon>Brassicaceae</taxon>
        <taxon>Camelineae</taxon>
        <taxon>Arabidopsis</taxon>
    </lineage>
</organism>
<gene>
    <name evidence="4" type="ORF">AARE701A_LOCUS12768</name>
</gene>
<keyword evidence="1" id="KW-0175">Coiled coil</keyword>
<sequence>MQRFALFSLIRLRRRFNGVKEMNRFSDQFPIDLPTLFSSLSIWVFFCVTQFLLRRRNGNYNSDLQVISVCINCRVSPIESGFRDGGGSSTNTVGTTADYGNDCLFLRSLPFQWKWSWMFLSNQSLLQAFWFSRPFFSIRWVFDPGIDMEDLKSRMSIGQTLELWADRFMEMKDYEIHIITNKAFDRSIHDLTLEGYRQVTAKVLPWTPHNKCHEEIAIMVVRFWNPKVWVVGGKIDDPKEFKEELKEIEVSFLEKKLEELESLLEVVTSNYDDPNIRKLQLGIIFATTLLTAETSSRRMDVKGEEDVEELFKLRCMANRLSEMEAFLTKQLPGHGNGPLIKPVDINGETGAVYSLVESCLNESEEAEEEEEEEEEDLEAEQRPLFQVATSEEVTFPAVATVKEEVVVREVKEKGCVGFRALVCIGLIGLFGCVMSLVGYIGDCMEEDKFFLTPT</sequence>
<keyword evidence="2" id="KW-0812">Transmembrane</keyword>
<feature type="transmembrane region" description="Helical" evidence="2">
    <location>
        <begin position="418"/>
        <end position="441"/>
    </location>
</feature>
<name>A0A8S2A9Q5_ARAAE</name>
<dbReference type="InterPro" id="IPR056029">
    <property type="entry name" value="DUF7610"/>
</dbReference>
<feature type="domain" description="DUF7610" evidence="3">
    <location>
        <begin position="253"/>
        <end position="326"/>
    </location>
</feature>
<protein>
    <recommendedName>
        <fullName evidence="3">DUF7610 domain-containing protein</fullName>
    </recommendedName>
</protein>
<evidence type="ECO:0000313" key="5">
    <source>
        <dbReference type="Proteomes" id="UP000682877"/>
    </source>
</evidence>
<evidence type="ECO:0000313" key="4">
    <source>
        <dbReference type="EMBL" id="CAE6075372.1"/>
    </source>
</evidence>
<keyword evidence="2" id="KW-0472">Membrane</keyword>
<evidence type="ECO:0000256" key="2">
    <source>
        <dbReference type="SAM" id="Phobius"/>
    </source>
</evidence>
<dbReference type="Pfam" id="PF24583">
    <property type="entry name" value="DUF7610"/>
    <property type="match status" value="1"/>
</dbReference>
<evidence type="ECO:0000256" key="1">
    <source>
        <dbReference type="SAM" id="Coils"/>
    </source>
</evidence>
<proteinExistence type="predicted"/>
<dbReference type="EMBL" id="LR999455">
    <property type="protein sequence ID" value="CAE6075372.1"/>
    <property type="molecule type" value="Genomic_DNA"/>
</dbReference>
<evidence type="ECO:0000259" key="3">
    <source>
        <dbReference type="Pfam" id="PF24583"/>
    </source>
</evidence>
<dbReference type="Proteomes" id="UP000682877">
    <property type="component" value="Chromosome 5"/>
</dbReference>